<evidence type="ECO:0000256" key="6">
    <source>
        <dbReference type="ARBA" id="ARBA00023136"/>
    </source>
</evidence>
<dbReference type="RefSeq" id="WP_377430069.1">
    <property type="nucleotide sequence ID" value="NZ_JBHSPR010000050.1"/>
</dbReference>
<comment type="caution">
    <text evidence="9">The sequence shown here is derived from an EMBL/GenBank/DDBJ whole genome shotgun (WGS) entry which is preliminary data.</text>
</comment>
<feature type="transmembrane region" description="Helical" evidence="7">
    <location>
        <begin position="533"/>
        <end position="552"/>
    </location>
</feature>
<evidence type="ECO:0000256" key="4">
    <source>
        <dbReference type="ARBA" id="ARBA00022692"/>
    </source>
</evidence>
<organism evidence="9 10">
    <name type="scientific">Plantactinospora solaniradicis</name>
    <dbReference type="NCBI Taxonomy" id="1723736"/>
    <lineage>
        <taxon>Bacteria</taxon>
        <taxon>Bacillati</taxon>
        <taxon>Actinomycetota</taxon>
        <taxon>Actinomycetes</taxon>
        <taxon>Micromonosporales</taxon>
        <taxon>Micromonosporaceae</taxon>
        <taxon>Plantactinospora</taxon>
    </lineage>
</organism>
<keyword evidence="4 7" id="KW-0812">Transmembrane</keyword>
<evidence type="ECO:0000256" key="1">
    <source>
        <dbReference type="ARBA" id="ARBA00004651"/>
    </source>
</evidence>
<feature type="transmembrane region" description="Helical" evidence="7">
    <location>
        <begin position="645"/>
        <end position="664"/>
    </location>
</feature>
<name>A0ABW1KKI3_9ACTN</name>
<dbReference type="PANTHER" id="PTHR33406:SF11">
    <property type="entry name" value="MEMBRANE PROTEIN SCO6666-RELATED"/>
    <property type="match status" value="1"/>
</dbReference>
<feature type="transmembrane region" description="Helical" evidence="7">
    <location>
        <begin position="209"/>
        <end position="229"/>
    </location>
</feature>
<feature type="transmembrane region" description="Helical" evidence="7">
    <location>
        <begin position="235"/>
        <end position="253"/>
    </location>
</feature>
<keyword evidence="10" id="KW-1185">Reference proteome</keyword>
<feature type="transmembrane region" description="Helical" evidence="7">
    <location>
        <begin position="312"/>
        <end position="332"/>
    </location>
</feature>
<dbReference type="Gene3D" id="1.20.1640.10">
    <property type="entry name" value="Multidrug efflux transporter AcrB transmembrane domain"/>
    <property type="match status" value="2"/>
</dbReference>
<feature type="transmembrane region" description="Helical" evidence="7">
    <location>
        <begin position="596"/>
        <end position="616"/>
    </location>
</feature>
<evidence type="ECO:0000259" key="8">
    <source>
        <dbReference type="PROSITE" id="PS50156"/>
    </source>
</evidence>
<dbReference type="EMBL" id="JBHSPR010000050">
    <property type="protein sequence ID" value="MFC6021627.1"/>
    <property type="molecule type" value="Genomic_DNA"/>
</dbReference>
<proteinExistence type="inferred from homology"/>
<feature type="domain" description="SSD" evidence="8">
    <location>
        <begin position="199"/>
        <end position="331"/>
    </location>
</feature>
<feature type="transmembrane region" description="Helical" evidence="7">
    <location>
        <begin position="564"/>
        <end position="584"/>
    </location>
</feature>
<sequence>MATFLYRLGRVAFRRRWYVVMVWVAVLGGMGVASSTASELPPDSGSMPGIEAQAAFDLMQRRFPGTSAEADTATAQVVFVAQAGEKLTDVGNRVLIDSLVNEVSQGSQVAGVVSPFEAQAVSPDGSTAYATITYTATYDDISAAARDQLGAAVDRARAAGLTVEVGGEVLASEPSIGGVSELVGVGLAAVVLLITFGSLVAAGLPLVTAVLGVGVSTFTIFALGTVLGLSEASSILATMLGLAVGIDYALFVVSRYREERANGHSPREAAGVAVGTAGSAVVFAGLTVMVALAGLAIVGIPAAGTMGLTSAGAVAVAVLIALTLVPALLGFFPNAVLARRVRKSGVTGVAGGETTGSLRSRDNAGTRWARFVLRRPILVAVVSVVGLAVLAMPVAQLQLGMPGDEAKPTATTERRAYDALAKGFGPGFNGPLTIVVDTRGSDDPQVAVRTISAKIADTPGVVFVSPVKFNPARDTAMFAATPSTAPTSEQTEGLVRRIRADRPATESGTGATFLVSGTTAVNIDVAQKVQGALVPYLTVVLGLAFLLLLTIFRSLIVAFKAVFGFLLSLLAALGVVVAVFQWGWGADLIGLLQTGPIISLMPIVLVGMIFGLAMDYEVFLVSRMREAHAHGESARMAISTGFRHSARVVAAAALIMIAVFAGFVGGDLAMIKMIGFSLATAVLFDAFVVRMALVPALLTLLGERAWWLPPWLDRLLPHVDVEGKSLRRLMAGAPVSTAPGHESRNG</sequence>
<dbReference type="Pfam" id="PF03176">
    <property type="entry name" value="MMPL"/>
    <property type="match status" value="2"/>
</dbReference>
<keyword evidence="6 7" id="KW-0472">Membrane</keyword>
<evidence type="ECO:0000256" key="5">
    <source>
        <dbReference type="ARBA" id="ARBA00022989"/>
    </source>
</evidence>
<evidence type="ECO:0000256" key="3">
    <source>
        <dbReference type="ARBA" id="ARBA00022475"/>
    </source>
</evidence>
<feature type="transmembrane region" description="Helical" evidence="7">
    <location>
        <begin position="17"/>
        <end position="37"/>
    </location>
</feature>
<keyword evidence="3" id="KW-1003">Cell membrane</keyword>
<gene>
    <name evidence="9" type="ORF">ACFP2T_36365</name>
</gene>
<reference evidence="10" key="1">
    <citation type="journal article" date="2019" name="Int. J. Syst. Evol. Microbiol.">
        <title>The Global Catalogue of Microorganisms (GCM) 10K type strain sequencing project: providing services to taxonomists for standard genome sequencing and annotation.</title>
        <authorList>
            <consortium name="The Broad Institute Genomics Platform"/>
            <consortium name="The Broad Institute Genome Sequencing Center for Infectious Disease"/>
            <person name="Wu L."/>
            <person name="Ma J."/>
        </authorList>
    </citation>
    <scope>NUCLEOTIDE SEQUENCE [LARGE SCALE GENOMIC DNA]</scope>
    <source>
        <strain evidence="10">ZS-35-S2</strain>
    </source>
</reference>
<feature type="transmembrane region" description="Helical" evidence="7">
    <location>
        <begin position="274"/>
        <end position="300"/>
    </location>
</feature>
<keyword evidence="5 7" id="KW-1133">Transmembrane helix</keyword>
<evidence type="ECO:0000256" key="2">
    <source>
        <dbReference type="ARBA" id="ARBA00010157"/>
    </source>
</evidence>
<dbReference type="InterPro" id="IPR004869">
    <property type="entry name" value="MMPL_dom"/>
</dbReference>
<comment type="subcellular location">
    <subcellularLocation>
        <location evidence="1">Cell membrane</location>
        <topology evidence="1">Multi-pass membrane protein</topology>
    </subcellularLocation>
</comment>
<dbReference type="SUPFAM" id="SSF82866">
    <property type="entry name" value="Multidrug efflux transporter AcrB transmembrane domain"/>
    <property type="match status" value="2"/>
</dbReference>
<dbReference type="InterPro" id="IPR050545">
    <property type="entry name" value="Mycobact_MmpL"/>
</dbReference>
<dbReference type="PANTHER" id="PTHR33406">
    <property type="entry name" value="MEMBRANE PROTEIN MJ1562-RELATED"/>
    <property type="match status" value="1"/>
</dbReference>
<evidence type="ECO:0000256" key="7">
    <source>
        <dbReference type="SAM" id="Phobius"/>
    </source>
</evidence>
<feature type="transmembrane region" description="Helical" evidence="7">
    <location>
        <begin position="377"/>
        <end position="395"/>
    </location>
</feature>
<comment type="similarity">
    <text evidence="2">Belongs to the resistance-nodulation-cell division (RND) (TC 2.A.6) family. MmpL subfamily.</text>
</comment>
<protein>
    <submittedName>
        <fullName evidence="9">MMPL family transporter</fullName>
    </submittedName>
</protein>
<dbReference type="InterPro" id="IPR000731">
    <property type="entry name" value="SSD"/>
</dbReference>
<accession>A0ABW1KKI3</accession>
<evidence type="ECO:0000313" key="9">
    <source>
        <dbReference type="EMBL" id="MFC6021627.1"/>
    </source>
</evidence>
<feature type="transmembrane region" description="Helical" evidence="7">
    <location>
        <begin position="676"/>
        <end position="701"/>
    </location>
</feature>
<feature type="transmembrane region" description="Helical" evidence="7">
    <location>
        <begin position="182"/>
        <end position="202"/>
    </location>
</feature>
<dbReference type="Proteomes" id="UP001596203">
    <property type="component" value="Unassembled WGS sequence"/>
</dbReference>
<evidence type="ECO:0000313" key="10">
    <source>
        <dbReference type="Proteomes" id="UP001596203"/>
    </source>
</evidence>
<dbReference type="PROSITE" id="PS50156">
    <property type="entry name" value="SSD"/>
    <property type="match status" value="1"/>
</dbReference>